<feature type="non-terminal residue" evidence="1">
    <location>
        <position position="1"/>
    </location>
</feature>
<dbReference type="AlphaFoldDB" id="A0A371IEA7"/>
<evidence type="ECO:0000313" key="1">
    <source>
        <dbReference type="EMBL" id="RDY13382.1"/>
    </source>
</evidence>
<organism evidence="1 2">
    <name type="scientific">Mucuna pruriens</name>
    <name type="common">Velvet bean</name>
    <name type="synonym">Dolichos pruriens</name>
    <dbReference type="NCBI Taxonomy" id="157652"/>
    <lineage>
        <taxon>Eukaryota</taxon>
        <taxon>Viridiplantae</taxon>
        <taxon>Streptophyta</taxon>
        <taxon>Embryophyta</taxon>
        <taxon>Tracheophyta</taxon>
        <taxon>Spermatophyta</taxon>
        <taxon>Magnoliopsida</taxon>
        <taxon>eudicotyledons</taxon>
        <taxon>Gunneridae</taxon>
        <taxon>Pentapetalae</taxon>
        <taxon>rosids</taxon>
        <taxon>fabids</taxon>
        <taxon>Fabales</taxon>
        <taxon>Fabaceae</taxon>
        <taxon>Papilionoideae</taxon>
        <taxon>50 kb inversion clade</taxon>
        <taxon>NPAAA clade</taxon>
        <taxon>indigoferoid/millettioid clade</taxon>
        <taxon>Phaseoleae</taxon>
        <taxon>Mucuna</taxon>
    </lineage>
</organism>
<gene>
    <name evidence="1" type="ORF">CR513_01712</name>
</gene>
<comment type="caution">
    <text evidence="1">The sequence shown here is derived from an EMBL/GenBank/DDBJ whole genome shotgun (WGS) entry which is preliminary data.</text>
</comment>
<proteinExistence type="predicted"/>
<accession>A0A371IEA7</accession>
<dbReference type="Proteomes" id="UP000257109">
    <property type="component" value="Unassembled WGS sequence"/>
</dbReference>
<sequence length="61" mass="6814">MSRQRPNTSYKETIVTISGGSIKASQTASTNQRRPREVLIVQVQSSVITFSNDDLRYATPQ</sequence>
<name>A0A371IEA7_MUCPR</name>
<reference evidence="1" key="1">
    <citation type="submission" date="2018-05" db="EMBL/GenBank/DDBJ databases">
        <title>Draft genome of Mucuna pruriens seed.</title>
        <authorList>
            <person name="Nnadi N.E."/>
            <person name="Vos R."/>
            <person name="Hasami M.H."/>
            <person name="Devisetty U.K."/>
            <person name="Aguiy J.C."/>
        </authorList>
    </citation>
    <scope>NUCLEOTIDE SEQUENCE [LARGE SCALE GENOMIC DNA]</scope>
    <source>
        <strain evidence="1">JCA_2017</strain>
    </source>
</reference>
<protein>
    <submittedName>
        <fullName evidence="1">Uncharacterized protein</fullName>
    </submittedName>
</protein>
<dbReference type="EMBL" id="QJKJ01000289">
    <property type="protein sequence ID" value="RDY13382.1"/>
    <property type="molecule type" value="Genomic_DNA"/>
</dbReference>
<keyword evidence="2" id="KW-1185">Reference proteome</keyword>
<evidence type="ECO:0000313" key="2">
    <source>
        <dbReference type="Proteomes" id="UP000257109"/>
    </source>
</evidence>